<keyword evidence="2" id="KW-1185">Reference proteome</keyword>
<sequence length="329" mass="36428">MLYLHDGHIREIGIDWRNLTGIIEDIVRIKEEGDCVHPLKPYLRFRDPANRIIAMPAFVGGSRPMSGIKWIASFPHNSRLGLPRAHNTIILNDPATGAPLAFFHSGLLNGLRTAAVSGVMLNAYMAARQPAQVRLGIIGWGPIGRLHLEMCADLLGEKLRQVSLYDLKGIDPGTVPASVRAITDIADDWRLVYRNSDVFATCTVSAERYIDEAPPVGALLLGVSLRDYKPESVAKVKAIVVDDWREVCRENTDVEQLHLRYGLQESDVRTLTDIVCRDGLADYAAEEPVYFNPMGLAIFDIGVAGYYWREAVRLGKGIRLEDAGIGRGQ</sequence>
<proteinExistence type="predicted"/>
<comment type="caution">
    <text evidence="1">The sequence shown here is derived from an EMBL/GenBank/DDBJ whole genome shotgun (WGS) entry which is preliminary data.</text>
</comment>
<gene>
    <name evidence="1" type="ORF">Q3C12_10070</name>
</gene>
<dbReference type="PANTHER" id="PTHR13812:SF19">
    <property type="entry name" value="KETIMINE REDUCTASE MU-CRYSTALLIN"/>
    <property type="match status" value="1"/>
</dbReference>
<dbReference type="EMBL" id="JAUMKJ010000010">
    <property type="protein sequence ID" value="MDO3677344.1"/>
    <property type="molecule type" value="Genomic_DNA"/>
</dbReference>
<dbReference type="Pfam" id="PF02423">
    <property type="entry name" value="OCD_Mu_crystall"/>
    <property type="match status" value="1"/>
</dbReference>
<dbReference type="Gene3D" id="3.30.1780.10">
    <property type="entry name" value="ornithine cyclodeaminase, domain 1"/>
    <property type="match status" value="1"/>
</dbReference>
<dbReference type="PANTHER" id="PTHR13812">
    <property type="entry name" value="KETIMINE REDUCTASE MU-CRYSTALLIN"/>
    <property type="match status" value="1"/>
</dbReference>
<protein>
    <submittedName>
        <fullName evidence="1">2,3-diaminopropionate biosynthesis protein SbnB</fullName>
    </submittedName>
</protein>
<evidence type="ECO:0000313" key="1">
    <source>
        <dbReference type="EMBL" id="MDO3677344.1"/>
    </source>
</evidence>
<evidence type="ECO:0000313" key="2">
    <source>
        <dbReference type="Proteomes" id="UP001168883"/>
    </source>
</evidence>
<dbReference type="Gene3D" id="3.40.50.720">
    <property type="entry name" value="NAD(P)-binding Rossmann-like Domain"/>
    <property type="match status" value="1"/>
</dbReference>
<organism evidence="1 2">
    <name type="scientific">Paenibacillus ehimensis</name>
    <dbReference type="NCBI Taxonomy" id="79264"/>
    <lineage>
        <taxon>Bacteria</taxon>
        <taxon>Bacillati</taxon>
        <taxon>Bacillota</taxon>
        <taxon>Bacilli</taxon>
        <taxon>Bacillales</taxon>
        <taxon>Paenibacillaceae</taxon>
        <taxon>Paenibacillus</taxon>
    </lineage>
</organism>
<dbReference type="InterPro" id="IPR023401">
    <property type="entry name" value="ODC_N"/>
</dbReference>
<dbReference type="Proteomes" id="UP001168883">
    <property type="component" value="Unassembled WGS sequence"/>
</dbReference>
<accession>A0ABT8V978</accession>
<dbReference type="InterPro" id="IPR036291">
    <property type="entry name" value="NAD(P)-bd_dom_sf"/>
</dbReference>
<reference evidence="1" key="1">
    <citation type="submission" date="2023-07" db="EMBL/GenBank/DDBJ databases">
        <authorList>
            <person name="Aktuganov G."/>
            <person name="Boyko T."/>
            <person name="Delegan Y."/>
            <person name="Galimzianova N."/>
            <person name="Gilvanova E."/>
            <person name="Korobov V."/>
            <person name="Kuzmina L."/>
            <person name="Melentiev A."/>
            <person name="Milman P."/>
            <person name="Ryabova A."/>
            <person name="Stupak E."/>
            <person name="Yasakov T."/>
            <person name="Zharikova N."/>
            <person name="Zhurenko E."/>
        </authorList>
    </citation>
    <scope>NUCLEOTIDE SEQUENCE</scope>
    <source>
        <strain evidence="1">IB-739</strain>
    </source>
</reference>
<dbReference type="PIRSF" id="PIRSF001439">
    <property type="entry name" value="CryM"/>
    <property type="match status" value="1"/>
</dbReference>
<dbReference type="SUPFAM" id="SSF51735">
    <property type="entry name" value="NAD(P)-binding Rossmann-fold domains"/>
    <property type="match status" value="1"/>
</dbReference>
<dbReference type="InterPro" id="IPR003462">
    <property type="entry name" value="ODC_Mu_crystall"/>
</dbReference>
<dbReference type="RefSeq" id="WP_302878095.1">
    <property type="nucleotide sequence ID" value="NZ_JAUMKJ010000010.1"/>
</dbReference>
<name>A0ABT8V978_9BACL</name>